<reference evidence="10 11" key="1">
    <citation type="submission" date="2019-11" db="EMBL/GenBank/DDBJ databases">
        <title>Draft genome sequences of five Paenibacillus species of dairy origin.</title>
        <authorList>
            <person name="Olajide A.M."/>
            <person name="Chen S."/>
            <person name="Lapointe G."/>
        </authorList>
    </citation>
    <scope>NUCLEOTIDE SEQUENCE [LARGE SCALE GENOMIC DNA]</scope>
    <source>
        <strain evidence="10 11">12CR55</strain>
    </source>
</reference>
<evidence type="ECO:0000256" key="5">
    <source>
        <dbReference type="ARBA" id="ARBA00023136"/>
    </source>
</evidence>
<dbReference type="InterPro" id="IPR003838">
    <property type="entry name" value="ABC3_permease_C"/>
</dbReference>
<gene>
    <name evidence="10" type="ORF">GNP95_22445</name>
</gene>
<proteinExistence type="inferred from homology"/>
<evidence type="ECO:0000256" key="7">
    <source>
        <dbReference type="SAM" id="Phobius"/>
    </source>
</evidence>
<evidence type="ECO:0000256" key="2">
    <source>
        <dbReference type="ARBA" id="ARBA00022475"/>
    </source>
</evidence>
<comment type="similarity">
    <text evidence="6">Belongs to the ABC-4 integral membrane protein family.</text>
</comment>
<feature type="domain" description="MacB-like periplasmic core" evidence="9">
    <location>
        <begin position="20"/>
        <end position="235"/>
    </location>
</feature>
<sequence length="400" mass="42657">MVWECIKMAYSSLLAHKLRSLLTMLGIMIGVGSVITIVSLGQSGDAALKKQFAGSKNNTLEIMHMNTDAVVGAAASATISPFTEADVFELERIESIVKVTPTSSAMSSVTAGDTIKQMQIIGVSEQFEELQSIEIVAGRTMTDNELRGGLKAALISEEAARSFGQEKNPVGEIIEIEGIPFFIIGMFASKQNGLAELSKESLLVPQTVWPSLFGNGDYQSLIIQVSDLSLLEETGQKALDYFTQKAASTGLPGEYYVLNMEQIKEALSSITTIMTAIIGGIAAISLFIGGIGVMNIMLVSVTERTREIGIRKALGATRGMVLAQFLTESAALTTIGGMIGVGLGLGGAYTVAMISNMPPVVSWQVILLGVLFSMSIGIFFGLLPAYQAAKWEPVDSLRYE</sequence>
<feature type="transmembrane region" description="Helical" evidence="7">
    <location>
        <begin position="320"/>
        <end position="349"/>
    </location>
</feature>
<dbReference type="GO" id="GO:0005886">
    <property type="term" value="C:plasma membrane"/>
    <property type="evidence" value="ECO:0007669"/>
    <property type="project" value="UniProtKB-SubCell"/>
</dbReference>
<dbReference type="PANTHER" id="PTHR30572">
    <property type="entry name" value="MEMBRANE COMPONENT OF TRANSPORTER-RELATED"/>
    <property type="match status" value="1"/>
</dbReference>
<name>A0A7X3CPF0_9BACL</name>
<keyword evidence="5 7" id="KW-0472">Membrane</keyword>
<organism evidence="10 11">
    <name type="scientific">Paenibacillus woosongensis</name>
    <dbReference type="NCBI Taxonomy" id="307580"/>
    <lineage>
        <taxon>Bacteria</taxon>
        <taxon>Bacillati</taxon>
        <taxon>Bacillota</taxon>
        <taxon>Bacilli</taxon>
        <taxon>Bacillales</taxon>
        <taxon>Paenibacillaceae</taxon>
        <taxon>Paenibacillus</taxon>
    </lineage>
</organism>
<evidence type="ECO:0000313" key="10">
    <source>
        <dbReference type="EMBL" id="MUG47713.1"/>
    </source>
</evidence>
<dbReference type="OrthoDB" id="9770036at2"/>
<dbReference type="GO" id="GO:0022857">
    <property type="term" value="F:transmembrane transporter activity"/>
    <property type="evidence" value="ECO:0007669"/>
    <property type="project" value="TreeGrafter"/>
</dbReference>
<protein>
    <submittedName>
        <fullName evidence="10">FtsX-like permease family protein</fullName>
    </submittedName>
</protein>
<accession>A0A7X3CPF0</accession>
<dbReference type="Proteomes" id="UP000447876">
    <property type="component" value="Unassembled WGS sequence"/>
</dbReference>
<evidence type="ECO:0000259" key="9">
    <source>
        <dbReference type="Pfam" id="PF12704"/>
    </source>
</evidence>
<evidence type="ECO:0000259" key="8">
    <source>
        <dbReference type="Pfam" id="PF02687"/>
    </source>
</evidence>
<comment type="caution">
    <text evidence="10">The sequence shown here is derived from an EMBL/GenBank/DDBJ whole genome shotgun (WGS) entry which is preliminary data.</text>
</comment>
<evidence type="ECO:0000256" key="6">
    <source>
        <dbReference type="ARBA" id="ARBA00038076"/>
    </source>
</evidence>
<evidence type="ECO:0000256" key="1">
    <source>
        <dbReference type="ARBA" id="ARBA00004651"/>
    </source>
</evidence>
<dbReference type="PANTHER" id="PTHR30572:SF4">
    <property type="entry name" value="ABC TRANSPORTER PERMEASE YTRF"/>
    <property type="match status" value="1"/>
</dbReference>
<dbReference type="EMBL" id="WNZW01000015">
    <property type="protein sequence ID" value="MUG47713.1"/>
    <property type="molecule type" value="Genomic_DNA"/>
</dbReference>
<evidence type="ECO:0000256" key="4">
    <source>
        <dbReference type="ARBA" id="ARBA00022989"/>
    </source>
</evidence>
<feature type="domain" description="ABC3 transporter permease C-terminal" evidence="8">
    <location>
        <begin position="281"/>
        <end position="392"/>
    </location>
</feature>
<keyword evidence="4 7" id="KW-1133">Transmembrane helix</keyword>
<dbReference type="RefSeq" id="WP_155613085.1">
    <property type="nucleotide sequence ID" value="NZ_WNZW01000015.1"/>
</dbReference>
<evidence type="ECO:0000313" key="11">
    <source>
        <dbReference type="Proteomes" id="UP000447876"/>
    </source>
</evidence>
<feature type="transmembrane region" description="Helical" evidence="7">
    <location>
        <begin position="21"/>
        <end position="41"/>
    </location>
</feature>
<dbReference type="AlphaFoldDB" id="A0A7X3CPF0"/>
<dbReference type="Pfam" id="PF12704">
    <property type="entry name" value="MacB_PCD"/>
    <property type="match status" value="1"/>
</dbReference>
<dbReference type="Pfam" id="PF02687">
    <property type="entry name" value="FtsX"/>
    <property type="match status" value="1"/>
</dbReference>
<feature type="transmembrane region" description="Helical" evidence="7">
    <location>
        <begin position="361"/>
        <end position="383"/>
    </location>
</feature>
<comment type="subcellular location">
    <subcellularLocation>
        <location evidence="1">Cell membrane</location>
        <topology evidence="1">Multi-pass membrane protein</topology>
    </subcellularLocation>
</comment>
<keyword evidence="3 7" id="KW-0812">Transmembrane</keyword>
<dbReference type="InterPro" id="IPR025857">
    <property type="entry name" value="MacB_PCD"/>
</dbReference>
<evidence type="ECO:0000256" key="3">
    <source>
        <dbReference type="ARBA" id="ARBA00022692"/>
    </source>
</evidence>
<dbReference type="InterPro" id="IPR050250">
    <property type="entry name" value="Macrolide_Exporter_MacB"/>
</dbReference>
<feature type="transmembrane region" description="Helical" evidence="7">
    <location>
        <begin position="273"/>
        <end position="299"/>
    </location>
</feature>
<keyword evidence="2" id="KW-1003">Cell membrane</keyword>